<comment type="caution">
    <text evidence="1">The sequence shown here is derived from an EMBL/GenBank/DDBJ whole genome shotgun (WGS) entry which is preliminary data.</text>
</comment>
<gene>
    <name evidence="1" type="ORF">GWK47_004418</name>
</gene>
<dbReference type="Proteomes" id="UP000770661">
    <property type="component" value="Unassembled WGS sequence"/>
</dbReference>
<evidence type="ECO:0000313" key="1">
    <source>
        <dbReference type="EMBL" id="KAG0726177.1"/>
    </source>
</evidence>
<sequence>MFHRFHDRAGQDPDMYAVAVSNWFDVLGALDSPVELWDTFKRETLHAAKECIGSRGQGVVLSRRTRWRMSRRVALPNQDQHRALTQD</sequence>
<dbReference type="OrthoDB" id="6242193at2759"/>
<proteinExistence type="predicted"/>
<name>A0A8J4YF69_CHIOP</name>
<dbReference type="AlphaFoldDB" id="A0A8J4YF69"/>
<protein>
    <submittedName>
        <fullName evidence="1">Uncharacterized protein</fullName>
    </submittedName>
</protein>
<evidence type="ECO:0000313" key="2">
    <source>
        <dbReference type="Proteomes" id="UP000770661"/>
    </source>
</evidence>
<keyword evidence="2" id="KW-1185">Reference proteome</keyword>
<organism evidence="1 2">
    <name type="scientific">Chionoecetes opilio</name>
    <name type="common">Atlantic snow crab</name>
    <name type="synonym">Cancer opilio</name>
    <dbReference type="NCBI Taxonomy" id="41210"/>
    <lineage>
        <taxon>Eukaryota</taxon>
        <taxon>Metazoa</taxon>
        <taxon>Ecdysozoa</taxon>
        <taxon>Arthropoda</taxon>
        <taxon>Crustacea</taxon>
        <taxon>Multicrustacea</taxon>
        <taxon>Malacostraca</taxon>
        <taxon>Eumalacostraca</taxon>
        <taxon>Eucarida</taxon>
        <taxon>Decapoda</taxon>
        <taxon>Pleocyemata</taxon>
        <taxon>Brachyura</taxon>
        <taxon>Eubrachyura</taxon>
        <taxon>Majoidea</taxon>
        <taxon>Majidae</taxon>
        <taxon>Chionoecetes</taxon>
    </lineage>
</organism>
<accession>A0A8J4YF69</accession>
<reference evidence="1" key="1">
    <citation type="submission" date="2020-07" db="EMBL/GenBank/DDBJ databases">
        <title>The High-quality genome of the commercially important snow crab, Chionoecetes opilio.</title>
        <authorList>
            <person name="Jeong J.-H."/>
            <person name="Ryu S."/>
        </authorList>
    </citation>
    <scope>NUCLEOTIDE SEQUENCE</scope>
    <source>
        <strain evidence="1">MADBK_172401_WGS</strain>
        <tissue evidence="1">Digestive gland</tissue>
    </source>
</reference>
<dbReference type="EMBL" id="JACEEZ010004748">
    <property type="protein sequence ID" value="KAG0726177.1"/>
    <property type="molecule type" value="Genomic_DNA"/>
</dbReference>